<dbReference type="STRING" id="1470434.AZF00_05830"/>
<dbReference type="PANTHER" id="PTHR33607">
    <property type="entry name" value="ENDONUCLEASE-1"/>
    <property type="match status" value="1"/>
</dbReference>
<keyword evidence="3" id="KW-0378">Hydrolase</keyword>
<dbReference type="AlphaFoldDB" id="A0A127M3M5"/>
<protein>
    <submittedName>
        <fullName evidence="5">Deoxyribonuclease I</fullName>
    </submittedName>
</protein>
<dbReference type="InterPro" id="IPR044925">
    <property type="entry name" value="His-Me_finger_sf"/>
</dbReference>
<keyword evidence="2" id="KW-0540">Nuclease</keyword>
<reference evidence="5 6" key="1">
    <citation type="submission" date="2015-12" db="EMBL/GenBank/DDBJ databases">
        <authorList>
            <person name="Shamseldin A."/>
            <person name="Moawad H."/>
            <person name="Abd El-Rahim W.M."/>
            <person name="Sadowsky M.J."/>
        </authorList>
    </citation>
    <scope>NUCLEOTIDE SEQUENCE [LARGE SCALE GENOMIC DNA]</scope>
    <source>
        <strain evidence="5 6">SM2</strain>
    </source>
</reference>
<dbReference type="SUPFAM" id="SSF54060">
    <property type="entry name" value="His-Me finger endonucleases"/>
    <property type="match status" value="1"/>
</dbReference>
<dbReference type="PANTHER" id="PTHR33607:SF2">
    <property type="entry name" value="ENDONUCLEASE-1"/>
    <property type="match status" value="1"/>
</dbReference>
<dbReference type="Proteomes" id="UP000074119">
    <property type="component" value="Chromosome"/>
</dbReference>
<comment type="similarity">
    <text evidence="1">Belongs to the EndA/NucM nuclease family.</text>
</comment>
<dbReference type="InterPro" id="IPR007346">
    <property type="entry name" value="Endonuclease-I"/>
</dbReference>
<evidence type="ECO:0000313" key="6">
    <source>
        <dbReference type="Proteomes" id="UP000074119"/>
    </source>
</evidence>
<gene>
    <name evidence="5" type="ORF">AZF00_05830</name>
</gene>
<evidence type="ECO:0000256" key="3">
    <source>
        <dbReference type="ARBA" id="ARBA00022801"/>
    </source>
</evidence>
<keyword evidence="4" id="KW-0732">Signal</keyword>
<dbReference type="KEGG" id="zal:AZF00_05830"/>
<sequence length="245" mass="27906">MLRLTLVVLLLACHLTSFASTNTPPKSFSAAKKRLIQLYHNEYAEQSFYCNCSYAEQKLNGKKKLLVNHQSCAYTPRKNPTRAARIEWEHVVSAWEFGHQLKCWQTGGRKSCRKDPAFKAMEADVFNLVPAIGEVNGDRSNFRFGMISGEARAYGACDIEIAFKERRAEPRPDIRGDIARSYFYMERQYGLKISKKNRQLYNAGAKQDPVSEQELRIARAKAKLMGWDNSFIELPTVAAKVKTAQ</sequence>
<dbReference type="GO" id="GO:0004518">
    <property type="term" value="F:nuclease activity"/>
    <property type="evidence" value="ECO:0007669"/>
    <property type="project" value="UniProtKB-KW"/>
</dbReference>
<evidence type="ECO:0000313" key="5">
    <source>
        <dbReference type="EMBL" id="AMO67848.1"/>
    </source>
</evidence>
<dbReference type="GO" id="GO:0016787">
    <property type="term" value="F:hydrolase activity"/>
    <property type="evidence" value="ECO:0007669"/>
    <property type="project" value="UniProtKB-KW"/>
</dbReference>
<proteinExistence type="inferred from homology"/>
<dbReference type="Pfam" id="PF04231">
    <property type="entry name" value="Endonuclease_1"/>
    <property type="match status" value="1"/>
</dbReference>
<accession>A0A127M3M5</accession>
<evidence type="ECO:0000256" key="1">
    <source>
        <dbReference type="ARBA" id="ARBA00006429"/>
    </source>
</evidence>
<feature type="chain" id="PRO_5007274973" evidence="4">
    <location>
        <begin position="20"/>
        <end position="245"/>
    </location>
</feature>
<evidence type="ECO:0000256" key="4">
    <source>
        <dbReference type="SAM" id="SignalP"/>
    </source>
</evidence>
<dbReference type="EMBL" id="CP014544">
    <property type="protein sequence ID" value="AMO67848.1"/>
    <property type="molecule type" value="Genomic_DNA"/>
</dbReference>
<dbReference type="RefSeq" id="WP_008246878.1">
    <property type="nucleotide sequence ID" value="NZ_CP014544.1"/>
</dbReference>
<name>A0A127M3M5_9GAMM</name>
<organism evidence="5 6">
    <name type="scientific">Zhongshania aliphaticivorans</name>
    <dbReference type="NCBI Taxonomy" id="1470434"/>
    <lineage>
        <taxon>Bacteria</taxon>
        <taxon>Pseudomonadati</taxon>
        <taxon>Pseudomonadota</taxon>
        <taxon>Gammaproteobacteria</taxon>
        <taxon>Cellvibrionales</taxon>
        <taxon>Spongiibacteraceae</taxon>
        <taxon>Zhongshania</taxon>
    </lineage>
</organism>
<feature type="signal peptide" evidence="4">
    <location>
        <begin position="1"/>
        <end position="19"/>
    </location>
</feature>
<evidence type="ECO:0000256" key="2">
    <source>
        <dbReference type="ARBA" id="ARBA00022722"/>
    </source>
</evidence>